<keyword evidence="1" id="KW-0808">Transferase</keyword>
<dbReference type="InterPro" id="IPR000182">
    <property type="entry name" value="GNAT_dom"/>
</dbReference>
<accession>A0A951PEU5</accession>
<evidence type="ECO:0000256" key="1">
    <source>
        <dbReference type="ARBA" id="ARBA00022679"/>
    </source>
</evidence>
<dbReference type="PROSITE" id="PS51186">
    <property type="entry name" value="GNAT"/>
    <property type="match status" value="1"/>
</dbReference>
<proteinExistence type="predicted"/>
<evidence type="ECO:0000313" key="5">
    <source>
        <dbReference type="Proteomes" id="UP000707356"/>
    </source>
</evidence>
<protein>
    <submittedName>
        <fullName evidence="4">GNAT family N-acetyltransferase</fullName>
    </submittedName>
</protein>
<sequence length="129" mass="14854">MHRTYQELYPDASFEHLTQTVDRYLSPETPLWWVEADSPVAWPVACLWLGLAIDQISGRQYPHIFLLYVNPEHRCQGIGSALMQQAEDWAKARGDGQIGLQVFQQNQPALRLYQKLGFEPAWIGMVKLL</sequence>
<gene>
    <name evidence="4" type="ORF">KME07_21515</name>
</gene>
<dbReference type="Gene3D" id="3.40.630.30">
    <property type="match status" value="1"/>
</dbReference>
<comment type="caution">
    <text evidence="4">The sequence shown here is derived from an EMBL/GenBank/DDBJ whole genome shotgun (WGS) entry which is preliminary data.</text>
</comment>
<dbReference type="Pfam" id="PF00583">
    <property type="entry name" value="Acetyltransf_1"/>
    <property type="match status" value="1"/>
</dbReference>
<dbReference type="AlphaFoldDB" id="A0A951PEU5"/>
<dbReference type="CDD" id="cd04301">
    <property type="entry name" value="NAT_SF"/>
    <property type="match status" value="1"/>
</dbReference>
<keyword evidence="2" id="KW-0012">Acyltransferase</keyword>
<evidence type="ECO:0000313" key="4">
    <source>
        <dbReference type="EMBL" id="MBW4468012.1"/>
    </source>
</evidence>
<dbReference type="EMBL" id="JAHHHV010000083">
    <property type="protein sequence ID" value="MBW4468012.1"/>
    <property type="molecule type" value="Genomic_DNA"/>
</dbReference>
<dbReference type="PANTHER" id="PTHR43420:SF44">
    <property type="entry name" value="ACETYLTRANSFERASE YPEA"/>
    <property type="match status" value="1"/>
</dbReference>
<dbReference type="SUPFAM" id="SSF55729">
    <property type="entry name" value="Acyl-CoA N-acyltransferases (Nat)"/>
    <property type="match status" value="1"/>
</dbReference>
<organism evidence="4 5">
    <name type="scientific">Pegethrix bostrychoides GSE-TBD4-15B</name>
    <dbReference type="NCBI Taxonomy" id="2839662"/>
    <lineage>
        <taxon>Bacteria</taxon>
        <taxon>Bacillati</taxon>
        <taxon>Cyanobacteriota</taxon>
        <taxon>Cyanophyceae</taxon>
        <taxon>Oculatellales</taxon>
        <taxon>Oculatellaceae</taxon>
        <taxon>Pegethrix</taxon>
    </lineage>
</organism>
<name>A0A951PEU5_9CYAN</name>
<feature type="domain" description="N-acetyltransferase" evidence="3">
    <location>
        <begin position="3"/>
        <end position="129"/>
    </location>
</feature>
<evidence type="ECO:0000256" key="2">
    <source>
        <dbReference type="ARBA" id="ARBA00023315"/>
    </source>
</evidence>
<dbReference type="GO" id="GO:0016747">
    <property type="term" value="F:acyltransferase activity, transferring groups other than amino-acyl groups"/>
    <property type="evidence" value="ECO:0007669"/>
    <property type="project" value="InterPro"/>
</dbReference>
<evidence type="ECO:0000259" key="3">
    <source>
        <dbReference type="PROSITE" id="PS51186"/>
    </source>
</evidence>
<dbReference type="InterPro" id="IPR016181">
    <property type="entry name" value="Acyl_CoA_acyltransferase"/>
</dbReference>
<dbReference type="PANTHER" id="PTHR43420">
    <property type="entry name" value="ACETYLTRANSFERASE"/>
    <property type="match status" value="1"/>
</dbReference>
<reference evidence="4" key="1">
    <citation type="submission" date="2021-05" db="EMBL/GenBank/DDBJ databases">
        <authorList>
            <person name="Pietrasiak N."/>
            <person name="Ward R."/>
            <person name="Stajich J.E."/>
            <person name="Kurbessoian T."/>
        </authorList>
    </citation>
    <scope>NUCLEOTIDE SEQUENCE</scope>
    <source>
        <strain evidence="4">GSE-TBD4-15B</strain>
    </source>
</reference>
<dbReference type="InterPro" id="IPR050680">
    <property type="entry name" value="YpeA/RimI_acetyltransf"/>
</dbReference>
<reference evidence="4" key="2">
    <citation type="journal article" date="2022" name="Microbiol. Resour. Announc.">
        <title>Metagenome Sequencing to Explore Phylogenomics of Terrestrial Cyanobacteria.</title>
        <authorList>
            <person name="Ward R.D."/>
            <person name="Stajich J.E."/>
            <person name="Johansen J.R."/>
            <person name="Huntemann M."/>
            <person name="Clum A."/>
            <person name="Foster B."/>
            <person name="Foster B."/>
            <person name="Roux S."/>
            <person name="Palaniappan K."/>
            <person name="Varghese N."/>
            <person name="Mukherjee S."/>
            <person name="Reddy T.B.K."/>
            <person name="Daum C."/>
            <person name="Copeland A."/>
            <person name="Chen I.A."/>
            <person name="Ivanova N.N."/>
            <person name="Kyrpides N.C."/>
            <person name="Shapiro N."/>
            <person name="Eloe-Fadrosh E.A."/>
            <person name="Pietrasiak N."/>
        </authorList>
    </citation>
    <scope>NUCLEOTIDE SEQUENCE</scope>
    <source>
        <strain evidence="4">GSE-TBD4-15B</strain>
    </source>
</reference>
<dbReference type="Proteomes" id="UP000707356">
    <property type="component" value="Unassembled WGS sequence"/>
</dbReference>